<proteinExistence type="predicted"/>
<evidence type="ECO:0000313" key="1">
    <source>
        <dbReference type="EMBL" id="HJC45664.1"/>
    </source>
</evidence>
<dbReference type="EMBL" id="DWWN01000041">
    <property type="protein sequence ID" value="HJC45664.1"/>
    <property type="molecule type" value="Genomic_DNA"/>
</dbReference>
<accession>A0A9D2P8Q7</accession>
<evidence type="ECO:0000313" key="2">
    <source>
        <dbReference type="Proteomes" id="UP000823906"/>
    </source>
</evidence>
<dbReference type="AlphaFoldDB" id="A0A9D2P8Q7"/>
<protein>
    <recommendedName>
        <fullName evidence="3">Condensation domain-containing protein</fullName>
    </recommendedName>
</protein>
<name>A0A9D2P8Q7_9FIRM</name>
<sequence>MYFYREKNIYCRYQYALKDPVDPALLQQAVDAALDAADYFKMKLVREKRDVYLVENDQPFTVSLGSQLKAMPEETGGYLFNVSCEGDTVYFDWFHFLADGHGVSRFLTRILMEYCNRRYGAGFDCPPLPSALAYDMDALVALDPTAGQERLPEIEPVQPEAGQLCRSMVRLDKQSLVDAALACGVKPVSALLGLLSLAMQPLVGRERVEYCYSTDTRRTLKVPDAFYNCVASFRYGVDAGPKVRLADIVPAIDADLKASLVPSTQLGQMAKMMNWVVRVDALKAPLKIKRRVFSMGEAMGNFPADFWISYLGDPLDPDRRYPAALLDYIRDFEVWVPPDGASVGYEVASLHGQLILCIQDKLGRAGLTEAIRAVCEREGVKVLSTAQMGPALPYQE</sequence>
<comment type="caution">
    <text evidence="1">The sequence shown here is derived from an EMBL/GenBank/DDBJ whole genome shotgun (WGS) entry which is preliminary data.</text>
</comment>
<evidence type="ECO:0008006" key="3">
    <source>
        <dbReference type="Google" id="ProtNLM"/>
    </source>
</evidence>
<reference evidence="1" key="2">
    <citation type="submission" date="2021-04" db="EMBL/GenBank/DDBJ databases">
        <authorList>
            <person name="Gilroy R."/>
        </authorList>
    </citation>
    <scope>NUCLEOTIDE SEQUENCE</scope>
    <source>
        <strain evidence="1">ChiSjej5B23-2810</strain>
    </source>
</reference>
<dbReference type="Proteomes" id="UP000823906">
    <property type="component" value="Unassembled WGS sequence"/>
</dbReference>
<organism evidence="1 2">
    <name type="scientific">Candidatus Faecalibacterium faecigallinarum</name>
    <dbReference type="NCBI Taxonomy" id="2838577"/>
    <lineage>
        <taxon>Bacteria</taxon>
        <taxon>Bacillati</taxon>
        <taxon>Bacillota</taxon>
        <taxon>Clostridia</taxon>
        <taxon>Eubacteriales</taxon>
        <taxon>Oscillospiraceae</taxon>
        <taxon>Faecalibacterium</taxon>
    </lineage>
</organism>
<reference evidence="1" key="1">
    <citation type="journal article" date="2021" name="PeerJ">
        <title>Extensive microbial diversity within the chicken gut microbiome revealed by metagenomics and culture.</title>
        <authorList>
            <person name="Gilroy R."/>
            <person name="Ravi A."/>
            <person name="Getino M."/>
            <person name="Pursley I."/>
            <person name="Horton D.L."/>
            <person name="Alikhan N.F."/>
            <person name="Baker D."/>
            <person name="Gharbi K."/>
            <person name="Hall N."/>
            <person name="Watson M."/>
            <person name="Adriaenssens E.M."/>
            <person name="Foster-Nyarko E."/>
            <person name="Jarju S."/>
            <person name="Secka A."/>
            <person name="Antonio M."/>
            <person name="Oren A."/>
            <person name="Chaudhuri R.R."/>
            <person name="La Ragione R."/>
            <person name="Hildebrand F."/>
            <person name="Pallen M.J."/>
        </authorList>
    </citation>
    <scope>NUCLEOTIDE SEQUENCE</scope>
    <source>
        <strain evidence="1">ChiSjej5B23-2810</strain>
    </source>
</reference>
<gene>
    <name evidence="1" type="ORF">H9703_05970</name>
</gene>